<dbReference type="SUPFAM" id="SSF51905">
    <property type="entry name" value="FAD/NAD(P)-binding domain"/>
    <property type="match status" value="1"/>
</dbReference>
<accession>A0A0D2XPL4</accession>
<sequence>MSAQKDSFKLEVTIAGGGIAGLITAIALLKHPNVNVQVYERAPEFKEIGASIALGPNGLRTLDRLGVQNALAEGFAQRQKSGYPMIYRHWKTGEVIDHDIHNTVQSKKHATARFHRAHLHHALLENLPEGIVHLGKTTVDVKADPDEGATLYFEDGTTATADIVVGADGLRSKVRKTFVPEHELHWTGWVAFRAVFDADRLKDVEYPEDAAHWAKAYLLSSAATMLIRKTLNRQAKTRSGMKMAVSKSSRGYTKYHWNSTIRAFIDATPYVKLFPNYAGAALDTWSFSDRVALVGDAAHTHGGSFAAGGSLAIDDAYALYRSLDHIWPPSSAQTGKPTKAQLAQVFKLYEATRKPHLDKLLGIVHKNISGQKSNIDRATTETDEQLIRRVKERMNPSWISEHDVVAAFERAVERIEGREKTVEEPRARL</sequence>
<dbReference type="Proteomes" id="UP000002489">
    <property type="component" value="Unassembled WGS sequence"/>
</dbReference>
<dbReference type="GO" id="GO:0071949">
    <property type="term" value="F:FAD binding"/>
    <property type="evidence" value="ECO:0007669"/>
    <property type="project" value="InterPro"/>
</dbReference>
<dbReference type="AlphaFoldDB" id="A0A0D2XPL4"/>
<keyword evidence="2" id="KW-0285">Flavoprotein</keyword>
<evidence type="ECO:0000313" key="8">
    <source>
        <dbReference type="EnsemblFungi" id="FOXG_05902P0"/>
    </source>
</evidence>
<protein>
    <recommendedName>
        <fullName evidence="7">FAD-binding domain-containing protein</fullName>
    </recommendedName>
</protein>
<keyword evidence="4" id="KW-0560">Oxidoreductase</keyword>
<dbReference type="InterPro" id="IPR002938">
    <property type="entry name" value="FAD-bd"/>
</dbReference>
<dbReference type="EnsemblFungi" id="FOXG_05902T0">
    <property type="protein sequence ID" value="FOXG_05902P0"/>
    <property type="gene ID" value="FOXG_05902"/>
</dbReference>
<keyword evidence="6" id="KW-1133">Transmembrane helix</keyword>
<reference evidence="9" key="1">
    <citation type="journal article" date="2012" name="Mol. Plant Microbe Interact.">
        <title>A highly conserved effector in Fusarium oxysporum is required for full virulence on Arabidopsis.</title>
        <authorList>
            <person name="Thatcher L.F."/>
            <person name="Gardiner D.M."/>
            <person name="Kazan K."/>
            <person name="Manners J."/>
        </authorList>
    </citation>
    <scope>NUCLEOTIDE SEQUENCE [LARGE SCALE GENOMIC DNA]</scope>
    <source>
        <strain evidence="9">Fo5176</strain>
    </source>
</reference>
<evidence type="ECO:0000256" key="5">
    <source>
        <dbReference type="ARBA" id="ARBA00023033"/>
    </source>
</evidence>
<evidence type="ECO:0000259" key="7">
    <source>
        <dbReference type="Pfam" id="PF01494"/>
    </source>
</evidence>
<reference evidence="8" key="2">
    <citation type="submission" date="2025-08" db="UniProtKB">
        <authorList>
            <consortium name="EnsemblFungi"/>
        </authorList>
    </citation>
    <scope>IDENTIFICATION</scope>
    <source>
        <strain evidence="8">4287 / CBS 123668 / FGSC 9935 / NRRL 34936</strain>
    </source>
</reference>
<dbReference type="Pfam" id="PF01494">
    <property type="entry name" value="FAD_binding_3"/>
    <property type="match status" value="1"/>
</dbReference>
<evidence type="ECO:0000256" key="3">
    <source>
        <dbReference type="ARBA" id="ARBA00022827"/>
    </source>
</evidence>
<dbReference type="PRINTS" id="PR00420">
    <property type="entry name" value="RNGMNOXGNASE"/>
</dbReference>
<dbReference type="GO" id="GO:0004497">
    <property type="term" value="F:monooxygenase activity"/>
    <property type="evidence" value="ECO:0007669"/>
    <property type="project" value="UniProtKB-KW"/>
</dbReference>
<keyword evidence="3" id="KW-0274">FAD</keyword>
<evidence type="ECO:0000256" key="2">
    <source>
        <dbReference type="ARBA" id="ARBA00022630"/>
    </source>
</evidence>
<comment type="similarity">
    <text evidence="1">Belongs to the paxM FAD-dependent monooxygenase family.</text>
</comment>
<dbReference type="InterPro" id="IPR050493">
    <property type="entry name" value="FAD-dep_Monooxygenase_BioMet"/>
</dbReference>
<dbReference type="STRING" id="426428.A0A0D2XPL4"/>
<evidence type="ECO:0000313" key="9">
    <source>
        <dbReference type="Proteomes" id="UP000002489"/>
    </source>
</evidence>
<dbReference type="InterPro" id="IPR036188">
    <property type="entry name" value="FAD/NAD-bd_sf"/>
</dbReference>
<organism evidence="8 9">
    <name type="scientific">Fusarium oxysporum (strain Fo5176)</name>
    <name type="common">Fusarium vascular wilt</name>
    <dbReference type="NCBI Taxonomy" id="660025"/>
    <lineage>
        <taxon>Eukaryota</taxon>
        <taxon>Fungi</taxon>
        <taxon>Dikarya</taxon>
        <taxon>Ascomycota</taxon>
        <taxon>Pezizomycotina</taxon>
        <taxon>Sordariomycetes</taxon>
        <taxon>Hypocreomycetidae</taxon>
        <taxon>Hypocreales</taxon>
        <taxon>Nectriaceae</taxon>
        <taxon>Fusarium</taxon>
        <taxon>Fusarium oxysporum species complex</taxon>
    </lineage>
</organism>
<dbReference type="Gene3D" id="3.50.50.60">
    <property type="entry name" value="FAD/NAD(P)-binding domain"/>
    <property type="match status" value="1"/>
</dbReference>
<feature type="domain" description="FAD-binding" evidence="7">
    <location>
        <begin position="10"/>
        <end position="323"/>
    </location>
</feature>
<keyword evidence="6" id="KW-0472">Membrane</keyword>
<dbReference type="PANTHER" id="PTHR13789">
    <property type="entry name" value="MONOOXYGENASE"/>
    <property type="match status" value="1"/>
</dbReference>
<dbReference type="PANTHER" id="PTHR13789:SF309">
    <property type="entry name" value="PUTATIVE (AFU_ORTHOLOGUE AFUA_6G14510)-RELATED"/>
    <property type="match status" value="1"/>
</dbReference>
<evidence type="ECO:0000256" key="6">
    <source>
        <dbReference type="SAM" id="Phobius"/>
    </source>
</evidence>
<name>A0A0D2XPL4_FUSOF</name>
<proteinExistence type="inferred from homology"/>
<feature type="transmembrane region" description="Helical" evidence="6">
    <location>
        <begin position="12"/>
        <end position="29"/>
    </location>
</feature>
<keyword evidence="5" id="KW-0503">Monooxygenase</keyword>
<evidence type="ECO:0000256" key="4">
    <source>
        <dbReference type="ARBA" id="ARBA00023002"/>
    </source>
</evidence>
<keyword evidence="6" id="KW-0812">Transmembrane</keyword>
<evidence type="ECO:0000256" key="1">
    <source>
        <dbReference type="ARBA" id="ARBA00007992"/>
    </source>
</evidence>